<reference evidence="9 10" key="1">
    <citation type="submission" date="2024-04" db="EMBL/GenBank/DDBJ databases">
        <title>Novel species of the genus Ideonella isolated from streams.</title>
        <authorList>
            <person name="Lu H."/>
        </authorList>
    </citation>
    <scope>NUCLEOTIDE SEQUENCE [LARGE SCALE GENOMIC DNA]</scope>
    <source>
        <strain evidence="9 10">LYT19W</strain>
    </source>
</reference>
<comment type="cofactor">
    <cofactor evidence="1">
        <name>pyruvate</name>
        <dbReference type="ChEBI" id="CHEBI:15361"/>
    </cofactor>
</comment>
<proteinExistence type="inferred from homology"/>
<evidence type="ECO:0000256" key="4">
    <source>
        <dbReference type="ARBA" id="ARBA00014727"/>
    </source>
</evidence>
<evidence type="ECO:0000256" key="3">
    <source>
        <dbReference type="ARBA" id="ARBA00012426"/>
    </source>
</evidence>
<dbReference type="InterPro" id="IPR016104">
    <property type="entry name" value="Pyr-dep_his/arg-deCO2ase"/>
</dbReference>
<keyword evidence="6" id="KW-0456">Lyase</keyword>
<dbReference type="InterPro" id="IPR002724">
    <property type="entry name" value="Pyruvoyl-dep_arg_deCO2ase"/>
</dbReference>
<evidence type="ECO:0000256" key="1">
    <source>
        <dbReference type="ARBA" id="ARBA00001928"/>
    </source>
</evidence>
<comment type="similarity">
    <text evidence="2">Belongs to the pyruvoyl-dependent arginine decarboxylase family.</text>
</comment>
<keyword evidence="5" id="KW-0210">Decarboxylase</keyword>
<evidence type="ECO:0000256" key="7">
    <source>
        <dbReference type="ARBA" id="ARBA00023317"/>
    </source>
</evidence>
<dbReference type="RefSeq" id="WP_341397801.1">
    <property type="nucleotide sequence ID" value="NZ_JBBUTI010000002.1"/>
</dbReference>
<dbReference type="Proteomes" id="UP001379945">
    <property type="component" value="Unassembled WGS sequence"/>
</dbReference>
<comment type="caution">
    <text evidence="9">The sequence shown here is derived from an EMBL/GenBank/DDBJ whole genome shotgun (WGS) entry which is preliminary data.</text>
</comment>
<comment type="catalytic activity">
    <reaction evidence="8">
        <text>L-arginine + H(+) = agmatine + CO2</text>
        <dbReference type="Rhea" id="RHEA:17641"/>
        <dbReference type="ChEBI" id="CHEBI:15378"/>
        <dbReference type="ChEBI" id="CHEBI:16526"/>
        <dbReference type="ChEBI" id="CHEBI:32682"/>
        <dbReference type="ChEBI" id="CHEBI:58145"/>
        <dbReference type="EC" id="4.1.1.19"/>
    </reaction>
</comment>
<keyword evidence="10" id="KW-1185">Reference proteome</keyword>
<dbReference type="InterPro" id="IPR016105">
    <property type="entry name" value="Pyr-dep_his/arg-deCO2ase_sand"/>
</dbReference>
<dbReference type="SUPFAM" id="SSF56271">
    <property type="entry name" value="Pyruvoyl-dependent histidine and arginine decarboxylases"/>
    <property type="match status" value="1"/>
</dbReference>
<accession>A0ABU9C1T1</accession>
<evidence type="ECO:0000313" key="10">
    <source>
        <dbReference type="Proteomes" id="UP001379945"/>
    </source>
</evidence>
<gene>
    <name evidence="9" type="ORF">AACH00_04340</name>
</gene>
<keyword evidence="7" id="KW-0670">Pyruvate</keyword>
<sequence>MHNTLAPSPPAPSGQHLESAARRPMLVPFGVIRIARGVGSGPTVQAARDSAMLNAGLGNYHLIPLGAAMPPGSQIVRGRLQGHPLEFGQRLYGVLSIATESRPGRSVYAGLGWAREPVGGQGLLVDLQDADEDRLTRGLHTTLHHMQKDRGVSFGPVSTEIAGMQCENDPVCALVVAVFRSEPW</sequence>
<evidence type="ECO:0000256" key="2">
    <source>
        <dbReference type="ARBA" id="ARBA00008611"/>
    </source>
</evidence>
<evidence type="ECO:0000313" key="9">
    <source>
        <dbReference type="EMBL" id="MEK8045576.1"/>
    </source>
</evidence>
<dbReference type="Gene3D" id="3.50.20.10">
    <property type="entry name" value="Pyruvoyl-Dependent Histidine Decarboxylase, subunit B"/>
    <property type="match status" value="1"/>
</dbReference>
<evidence type="ECO:0000256" key="5">
    <source>
        <dbReference type="ARBA" id="ARBA00022793"/>
    </source>
</evidence>
<protein>
    <recommendedName>
        <fullName evidence="4">Pyruvoyl-dependent arginine decarboxylase AaxB</fullName>
        <ecNumber evidence="3">4.1.1.19</ecNumber>
    </recommendedName>
</protein>
<organism evidence="9 10">
    <name type="scientific">Ideonella margarita</name>
    <dbReference type="NCBI Taxonomy" id="2984191"/>
    <lineage>
        <taxon>Bacteria</taxon>
        <taxon>Pseudomonadati</taxon>
        <taxon>Pseudomonadota</taxon>
        <taxon>Betaproteobacteria</taxon>
        <taxon>Burkholderiales</taxon>
        <taxon>Sphaerotilaceae</taxon>
        <taxon>Ideonella</taxon>
    </lineage>
</organism>
<dbReference type="EMBL" id="JBBUTI010000002">
    <property type="protein sequence ID" value="MEK8045576.1"/>
    <property type="molecule type" value="Genomic_DNA"/>
</dbReference>
<evidence type="ECO:0000256" key="6">
    <source>
        <dbReference type="ARBA" id="ARBA00023239"/>
    </source>
</evidence>
<name>A0ABU9C1T1_9BURK</name>
<evidence type="ECO:0000256" key="8">
    <source>
        <dbReference type="ARBA" id="ARBA00049309"/>
    </source>
</evidence>
<dbReference type="Pfam" id="PF01862">
    <property type="entry name" value="PvlArgDC"/>
    <property type="match status" value="1"/>
</dbReference>
<dbReference type="EC" id="4.1.1.19" evidence="3"/>